<keyword evidence="3" id="KW-0732">Signal</keyword>
<sequence precursor="true">MKISKIFAGMSALAIAATMAIPAFADTTFTNDTGLDYIEVKEGNQLYVDLAASPYDPATVSAVKISFSIDDSDGFGGGLMLNSNKSGWDQNDTDWSWGNEGAEKAITAEGSDGAYTLTFDFGAKGEEYWGAPTDEKYFAQVVCQLWWGKDASITGIEITGEEKAAAPESQPESKADESSSNSSESKAAESSSKAAETASSKAAVNNNTTTTASSAAAASDNTNQATGATAGLALAGLALAGAVAVVSKKKN</sequence>
<feature type="signal peptide" evidence="3">
    <location>
        <begin position="1"/>
        <end position="25"/>
    </location>
</feature>
<proteinExistence type="predicted"/>
<dbReference type="RefSeq" id="WP_013496831.1">
    <property type="nucleotide sequence ID" value="NC_014833.1"/>
</dbReference>
<protein>
    <recommendedName>
        <fullName evidence="6">LPXTG-motif cell wall anchor domain-containing protein</fullName>
    </recommendedName>
</protein>
<feature type="compositionally biased region" description="Low complexity" evidence="1">
    <location>
        <begin position="178"/>
        <end position="206"/>
    </location>
</feature>
<feature type="transmembrane region" description="Helical" evidence="2">
    <location>
        <begin position="227"/>
        <end position="246"/>
    </location>
</feature>
<keyword evidence="2" id="KW-0472">Membrane</keyword>
<name>E6UBP5_RUMA7</name>
<evidence type="ECO:0000313" key="4">
    <source>
        <dbReference type="EMBL" id="ADU20637.1"/>
    </source>
</evidence>
<feature type="region of interest" description="Disordered" evidence="1">
    <location>
        <begin position="162"/>
        <end position="206"/>
    </location>
</feature>
<reference evidence="4 5" key="1">
    <citation type="journal article" date="2011" name="J. Bacteriol.">
        <title>Complete genome of the cellulolytic ruminal bacterium Ruminococcus albus 7.</title>
        <authorList>
            <person name="Suen G."/>
            <person name="Stevenson D.M."/>
            <person name="Bruce D.C."/>
            <person name="Chertkov O."/>
            <person name="Copeland A."/>
            <person name="Cheng J.F."/>
            <person name="Detter C."/>
            <person name="Detter J.C."/>
            <person name="Goodwin L.A."/>
            <person name="Han C.S."/>
            <person name="Hauser L.J."/>
            <person name="Ivanova N.N."/>
            <person name="Kyrpides N.C."/>
            <person name="Land M.L."/>
            <person name="Lapidus A."/>
            <person name="Lucas S."/>
            <person name="Ovchinnikova G."/>
            <person name="Pitluck S."/>
            <person name="Tapia R."/>
            <person name="Woyke T."/>
            <person name="Boyum J."/>
            <person name="Mead D."/>
            <person name="Weimer P.J."/>
        </authorList>
    </citation>
    <scope>NUCLEOTIDE SEQUENCE [LARGE SCALE GENOMIC DNA]</scope>
    <source>
        <strain evidence="5">ATCC 27210 / DSM 20455 / JCM 14654 / NCDO 2250 / 7</strain>
    </source>
</reference>
<dbReference type="Proteomes" id="UP000006919">
    <property type="component" value="Chromosome"/>
</dbReference>
<keyword evidence="2" id="KW-0812">Transmembrane</keyword>
<dbReference type="KEGG" id="ral:Rumal_0075"/>
<dbReference type="eggNOG" id="ENOG5030HCR">
    <property type="taxonomic scope" value="Bacteria"/>
</dbReference>
<accession>E6UBP5</accession>
<dbReference type="AlphaFoldDB" id="E6UBP5"/>
<organism evidence="4 5">
    <name type="scientific">Ruminococcus albus (strain ATCC 27210 / DSM 20455 / JCM 14654 / NCDO 2250 / 7)</name>
    <dbReference type="NCBI Taxonomy" id="697329"/>
    <lineage>
        <taxon>Bacteria</taxon>
        <taxon>Bacillati</taxon>
        <taxon>Bacillota</taxon>
        <taxon>Clostridia</taxon>
        <taxon>Eubacteriales</taxon>
        <taxon>Oscillospiraceae</taxon>
        <taxon>Ruminococcus</taxon>
    </lineage>
</organism>
<evidence type="ECO:0000256" key="3">
    <source>
        <dbReference type="SAM" id="SignalP"/>
    </source>
</evidence>
<feature type="chain" id="PRO_5003212775" description="LPXTG-motif cell wall anchor domain-containing protein" evidence="3">
    <location>
        <begin position="26"/>
        <end position="251"/>
    </location>
</feature>
<keyword evidence="2" id="KW-1133">Transmembrane helix</keyword>
<dbReference type="EMBL" id="CP002403">
    <property type="protein sequence ID" value="ADU20637.1"/>
    <property type="molecule type" value="Genomic_DNA"/>
</dbReference>
<feature type="compositionally biased region" description="Basic and acidic residues" evidence="1">
    <location>
        <begin position="162"/>
        <end position="177"/>
    </location>
</feature>
<evidence type="ECO:0000256" key="2">
    <source>
        <dbReference type="SAM" id="Phobius"/>
    </source>
</evidence>
<dbReference type="NCBIfam" id="NF033846">
    <property type="entry name" value="Rumino_NPXTG"/>
    <property type="match status" value="1"/>
</dbReference>
<dbReference type="HOGENOM" id="CLU_1106466_0_0_9"/>
<evidence type="ECO:0000313" key="5">
    <source>
        <dbReference type="Proteomes" id="UP000006919"/>
    </source>
</evidence>
<gene>
    <name evidence="4" type="ordered locus">Rumal_0075</name>
</gene>
<evidence type="ECO:0000256" key="1">
    <source>
        <dbReference type="SAM" id="MobiDB-lite"/>
    </source>
</evidence>
<evidence type="ECO:0008006" key="6">
    <source>
        <dbReference type="Google" id="ProtNLM"/>
    </source>
</evidence>